<accession>A0AAV0KM43</accession>
<feature type="chain" id="PRO_5043527323" description="Pectinesterase inhibitor domain-containing protein" evidence="4">
    <location>
        <begin position="21"/>
        <end position="277"/>
    </location>
</feature>
<keyword evidence="1 4" id="KW-0732">Signal</keyword>
<dbReference type="Proteomes" id="UP001154282">
    <property type="component" value="Unassembled WGS sequence"/>
</dbReference>
<dbReference type="NCBIfam" id="TIGR01614">
    <property type="entry name" value="PME_inhib"/>
    <property type="match status" value="1"/>
</dbReference>
<feature type="region of interest" description="Disordered" evidence="3">
    <location>
        <begin position="26"/>
        <end position="95"/>
    </location>
</feature>
<dbReference type="GO" id="GO:0004857">
    <property type="term" value="F:enzyme inhibitor activity"/>
    <property type="evidence" value="ECO:0007669"/>
    <property type="project" value="InterPro"/>
</dbReference>
<dbReference type="Gene3D" id="1.20.140.40">
    <property type="entry name" value="Invertase/pectin methylesterase inhibitor family protein"/>
    <property type="match status" value="1"/>
</dbReference>
<comment type="similarity">
    <text evidence="2">Belongs to the PMEI family.</text>
</comment>
<evidence type="ECO:0000313" key="7">
    <source>
        <dbReference type="Proteomes" id="UP001154282"/>
    </source>
</evidence>
<dbReference type="InterPro" id="IPR051955">
    <property type="entry name" value="PME_Inhibitor"/>
</dbReference>
<dbReference type="CDD" id="cd15800">
    <property type="entry name" value="PMEI-like_2"/>
    <property type="match status" value="1"/>
</dbReference>
<evidence type="ECO:0000256" key="3">
    <source>
        <dbReference type="SAM" id="MobiDB-lite"/>
    </source>
</evidence>
<dbReference type="SUPFAM" id="SSF101148">
    <property type="entry name" value="Plant invertase/pectin methylesterase inhibitor"/>
    <property type="match status" value="1"/>
</dbReference>
<evidence type="ECO:0000256" key="1">
    <source>
        <dbReference type="ARBA" id="ARBA00022729"/>
    </source>
</evidence>
<dbReference type="PANTHER" id="PTHR31080:SF274">
    <property type="entry name" value="PECTINESTERASE_PECTINESTERASE INHIBITOR 26"/>
    <property type="match status" value="1"/>
</dbReference>
<evidence type="ECO:0000256" key="4">
    <source>
        <dbReference type="SAM" id="SignalP"/>
    </source>
</evidence>
<dbReference type="Pfam" id="PF04043">
    <property type="entry name" value="PMEI"/>
    <property type="match status" value="1"/>
</dbReference>
<evidence type="ECO:0000256" key="2">
    <source>
        <dbReference type="ARBA" id="ARBA00038471"/>
    </source>
</evidence>
<evidence type="ECO:0000313" key="6">
    <source>
        <dbReference type="EMBL" id="CAI0423248.1"/>
    </source>
</evidence>
<organism evidence="6 7">
    <name type="scientific">Linum tenue</name>
    <dbReference type="NCBI Taxonomy" id="586396"/>
    <lineage>
        <taxon>Eukaryota</taxon>
        <taxon>Viridiplantae</taxon>
        <taxon>Streptophyta</taxon>
        <taxon>Embryophyta</taxon>
        <taxon>Tracheophyta</taxon>
        <taxon>Spermatophyta</taxon>
        <taxon>Magnoliopsida</taxon>
        <taxon>eudicotyledons</taxon>
        <taxon>Gunneridae</taxon>
        <taxon>Pentapetalae</taxon>
        <taxon>rosids</taxon>
        <taxon>fabids</taxon>
        <taxon>Malpighiales</taxon>
        <taxon>Linaceae</taxon>
        <taxon>Linum</taxon>
    </lineage>
</organism>
<feature type="compositionally biased region" description="Low complexity" evidence="3">
    <location>
        <begin position="26"/>
        <end position="39"/>
    </location>
</feature>
<reference evidence="6" key="1">
    <citation type="submission" date="2022-08" db="EMBL/GenBank/DDBJ databases">
        <authorList>
            <person name="Gutierrez-Valencia J."/>
        </authorList>
    </citation>
    <scope>NUCLEOTIDE SEQUENCE</scope>
</reference>
<comment type="caution">
    <text evidence="6">The sequence shown here is derived from an EMBL/GenBank/DDBJ whole genome shotgun (WGS) entry which is preliminary data.</text>
</comment>
<dbReference type="AlphaFoldDB" id="A0AAV0KM43"/>
<dbReference type="SMART" id="SM00856">
    <property type="entry name" value="PMEI"/>
    <property type="match status" value="1"/>
</dbReference>
<dbReference type="PANTHER" id="PTHR31080">
    <property type="entry name" value="PECTINESTERASE INHIBITOR-LIKE"/>
    <property type="match status" value="1"/>
</dbReference>
<gene>
    <name evidence="6" type="ORF">LITE_LOCUS19444</name>
</gene>
<dbReference type="InterPro" id="IPR006501">
    <property type="entry name" value="Pectinesterase_inhib_dom"/>
</dbReference>
<evidence type="ECO:0000259" key="5">
    <source>
        <dbReference type="SMART" id="SM00856"/>
    </source>
</evidence>
<feature type="domain" description="Pectinesterase inhibitor" evidence="5">
    <location>
        <begin position="116"/>
        <end position="271"/>
    </location>
</feature>
<sequence length="277" mass="29264">MGIPNKPLLLFLLIITITFSSLLTLSASHSSPSPSPSSAADDDEETTASSPSSSTGEEEVEEEEEETDATDSSPSQSPLSSLFGSPSPSPDPALKFSSKFHRRMQETAASPAAADRSSKLVAQLCAGTENPARCTAYFHYSKSDDAAQIIDAELGTLNTLLIEARSAAVRAQHQGRASPDVAHGLDVCVENYDKANANLDRASVACAKCVGPNKATECTAKEVGEVKTMLSAVISNIGFCDEAFDGQGLPRPPTKAINEAVVELADWLLEFSKKLDE</sequence>
<dbReference type="InterPro" id="IPR035513">
    <property type="entry name" value="Invertase/methylesterase_inhib"/>
</dbReference>
<protein>
    <recommendedName>
        <fullName evidence="5">Pectinesterase inhibitor domain-containing protein</fullName>
    </recommendedName>
</protein>
<proteinExistence type="inferred from homology"/>
<feature type="compositionally biased region" description="Acidic residues" evidence="3">
    <location>
        <begin position="56"/>
        <end position="69"/>
    </location>
</feature>
<name>A0AAV0KM43_9ROSI</name>
<feature type="signal peptide" evidence="4">
    <location>
        <begin position="1"/>
        <end position="20"/>
    </location>
</feature>
<feature type="compositionally biased region" description="Low complexity" evidence="3">
    <location>
        <begin position="70"/>
        <end position="86"/>
    </location>
</feature>
<keyword evidence="7" id="KW-1185">Reference proteome</keyword>
<dbReference type="EMBL" id="CAMGYJ010000005">
    <property type="protein sequence ID" value="CAI0423248.1"/>
    <property type="molecule type" value="Genomic_DNA"/>
</dbReference>